<keyword evidence="2" id="KW-1133">Transmembrane helix</keyword>
<evidence type="ECO:0000256" key="1">
    <source>
        <dbReference type="SAM" id="MobiDB-lite"/>
    </source>
</evidence>
<dbReference type="PROSITE" id="PS51318">
    <property type="entry name" value="TAT"/>
    <property type="match status" value="1"/>
</dbReference>
<keyword evidence="5" id="KW-1185">Reference proteome</keyword>
<name>A0A1G9E3L0_9EURY</name>
<dbReference type="OrthoDB" id="330826at2157"/>
<organism evidence="4 5">
    <name type="scientific">Natronorubrum texcoconense</name>
    <dbReference type="NCBI Taxonomy" id="1095776"/>
    <lineage>
        <taxon>Archaea</taxon>
        <taxon>Methanobacteriati</taxon>
        <taxon>Methanobacteriota</taxon>
        <taxon>Stenosarchaea group</taxon>
        <taxon>Halobacteria</taxon>
        <taxon>Halobacteriales</taxon>
        <taxon>Natrialbaceae</taxon>
        <taxon>Natronorubrum</taxon>
    </lineage>
</organism>
<dbReference type="AlphaFoldDB" id="A0A1G9E3L0"/>
<dbReference type="STRING" id="1095776.SAMN04515672_3745"/>
<protein>
    <recommendedName>
        <fullName evidence="3">Envelope protein N-terminal domain-containing protein</fullName>
    </recommendedName>
</protein>
<accession>A0A1G9E3L0</accession>
<feature type="domain" description="Envelope protein N-terminal" evidence="3">
    <location>
        <begin position="87"/>
        <end position="360"/>
    </location>
</feature>
<sequence>MAASGDAPDRGDGPKPTAQENEGMTRRGLLARGGTIAGGSVATIAFGGRVVPRFSPVGRAAACPPCAVAGAALVGYVAGVSHARYATDSEEVVDALEFEDHLRLYNEAREINEVTDESLLASIERDASGLISKAIEQAIIDVYHEVISGGDRDDAEEAAESAIAEIFSAVEMDLVTRMTSLTNGVLTQAENEGVAAYSYDDDNEINEYYGGDGTRTETYILLNGDNYDYELFYHAESGGAGVSDEIYGHFDPFEVAEYQDGRTGAYIEEPDPEDYDIENPEEYGDYDYVDGYQQIFDSDEYADVYEAIHDGYDQALSEVEALLETHYDGIEAGDLSIQDMLSPSAMDETIAEAESWGELALYFRQLGLAEAEAPVVLEVDTSGVDEVEDDEQELEGLLGWTVPSAVEDTYIPIGTQINPSTYPGEFRMAAEWEGEDGETDADMLSLVGPFTVTEVDESISGAEYLHFDEREVVQSDTDPERAAEIYTEHQEAEAQAREQTIEVVVDDGGSGVDIPNPFDGDAGGLMGLGLIGVVLLAVIGIVTDLVPGLGE</sequence>
<evidence type="ECO:0000313" key="4">
    <source>
        <dbReference type="EMBL" id="SDK70735.1"/>
    </source>
</evidence>
<evidence type="ECO:0000256" key="2">
    <source>
        <dbReference type="SAM" id="Phobius"/>
    </source>
</evidence>
<keyword evidence="2" id="KW-0472">Membrane</keyword>
<dbReference type="Proteomes" id="UP000198882">
    <property type="component" value="Unassembled WGS sequence"/>
</dbReference>
<dbReference type="InterPro" id="IPR006311">
    <property type="entry name" value="TAT_signal"/>
</dbReference>
<dbReference type="RefSeq" id="WP_090310467.1">
    <property type="nucleotide sequence ID" value="NZ_FNFE01000006.1"/>
</dbReference>
<feature type="transmembrane region" description="Helical" evidence="2">
    <location>
        <begin position="525"/>
        <end position="546"/>
    </location>
</feature>
<feature type="region of interest" description="Disordered" evidence="1">
    <location>
        <begin position="1"/>
        <end position="25"/>
    </location>
</feature>
<dbReference type="EMBL" id="FNFE01000006">
    <property type="protein sequence ID" value="SDK70735.1"/>
    <property type="molecule type" value="Genomic_DNA"/>
</dbReference>
<gene>
    <name evidence="4" type="ORF">SAMN04515672_3745</name>
</gene>
<evidence type="ECO:0000313" key="5">
    <source>
        <dbReference type="Proteomes" id="UP000198882"/>
    </source>
</evidence>
<proteinExistence type="predicted"/>
<evidence type="ECO:0000259" key="3">
    <source>
        <dbReference type="Pfam" id="PF26255"/>
    </source>
</evidence>
<keyword evidence="2" id="KW-0812">Transmembrane</keyword>
<dbReference type="Pfam" id="PF26255">
    <property type="entry name" value="Viral_env_HRPV"/>
    <property type="match status" value="1"/>
</dbReference>
<reference evidence="5" key="1">
    <citation type="submission" date="2016-10" db="EMBL/GenBank/DDBJ databases">
        <authorList>
            <person name="Varghese N."/>
            <person name="Submissions S."/>
        </authorList>
    </citation>
    <scope>NUCLEOTIDE SEQUENCE [LARGE SCALE GENOMIC DNA]</scope>
    <source>
        <strain evidence="5">B4,CECT 8067,JCM 17497</strain>
    </source>
</reference>
<dbReference type="InterPro" id="IPR058677">
    <property type="entry name" value="ORF4_N"/>
</dbReference>